<evidence type="ECO:0000259" key="10">
    <source>
        <dbReference type="Pfam" id="PF02355"/>
    </source>
</evidence>
<comment type="caution">
    <text evidence="9">Lacks conserved residue(s) required for the propagation of feature annotation.</text>
</comment>
<evidence type="ECO:0000256" key="3">
    <source>
        <dbReference type="ARBA" id="ARBA00022475"/>
    </source>
</evidence>
<dbReference type="Pfam" id="PF07549">
    <property type="entry name" value="Sec_GG"/>
    <property type="match status" value="1"/>
</dbReference>
<dbReference type="NCBIfam" id="TIGR00966">
    <property type="entry name" value="transloc_SecF"/>
    <property type="match status" value="1"/>
</dbReference>
<evidence type="ECO:0000256" key="9">
    <source>
        <dbReference type="HAMAP-Rule" id="MF_01464"/>
    </source>
</evidence>
<keyword evidence="7 9" id="KW-0811">Translocation</keyword>
<evidence type="ECO:0000313" key="11">
    <source>
        <dbReference type="EMBL" id="MBD3870282.1"/>
    </source>
</evidence>
<evidence type="ECO:0000256" key="8">
    <source>
        <dbReference type="ARBA" id="ARBA00023136"/>
    </source>
</evidence>
<dbReference type="Proteomes" id="UP000598633">
    <property type="component" value="Unassembled WGS sequence"/>
</dbReference>
<dbReference type="InterPro" id="IPR055344">
    <property type="entry name" value="SecD_SecF_C_bact"/>
</dbReference>
<name>A0A8J6XWR8_9BACT</name>
<evidence type="ECO:0000256" key="4">
    <source>
        <dbReference type="ARBA" id="ARBA00022692"/>
    </source>
</evidence>
<reference evidence="11 12" key="1">
    <citation type="submission" date="2020-08" db="EMBL/GenBank/DDBJ databases">
        <title>Acidobacteriota in marine sediments use diverse sulfur dissimilation pathways.</title>
        <authorList>
            <person name="Wasmund K."/>
        </authorList>
    </citation>
    <scope>NUCLEOTIDE SEQUENCE [LARGE SCALE GENOMIC DNA]</scope>
    <source>
        <strain evidence="11">MAG AM3-A</strain>
    </source>
</reference>
<dbReference type="PANTHER" id="PTHR30081:SF8">
    <property type="entry name" value="PROTEIN TRANSLOCASE SUBUNIT SECF"/>
    <property type="match status" value="1"/>
</dbReference>
<accession>A0A8J6XWR8</accession>
<evidence type="ECO:0000256" key="6">
    <source>
        <dbReference type="ARBA" id="ARBA00022989"/>
    </source>
</evidence>
<feature type="transmembrane region" description="Helical" evidence="9">
    <location>
        <begin position="348"/>
        <end position="379"/>
    </location>
</feature>
<feature type="transmembrane region" description="Helical" evidence="9">
    <location>
        <begin position="222"/>
        <end position="239"/>
    </location>
</feature>
<keyword evidence="5 9" id="KW-0653">Protein transport</keyword>
<sequence>MRIIGETNIPFLSYRKIALSLSALAIVGGLAYQFLGPGLNLGIDFVGGSQVTLKFRDQPDLGTLRESISDLTVGTPLIQRFDEVEKNEILIRVENPEGAEGDFTRPILELLHQNFNSDLGNRFDLNTQGSLALLGRLVSADPDGMGGDAEARESYYGPMADAVLEYRKTNGIFGSLDELSNVEALSESARTYLENNTAVGAFSLLGAESVGPAVGADLQKKAMLAIGFSLVGMLVYIWIRFKLPYAVGAVAALFHDVLITLTAIAVTHREINLPTVAALLTLVGYSVNDTVVVFDRVRENLRLRRGEELESVMDLSINQTLSRTFITSGTTLVVVLSLYIFGGDVINTFAFVLLIGILVGTYSSIFVASPVALAMNRVLVSRRERRRLRGRR</sequence>
<dbReference type="GO" id="GO:0043952">
    <property type="term" value="P:protein transport by the Sec complex"/>
    <property type="evidence" value="ECO:0007669"/>
    <property type="project" value="UniProtKB-UniRule"/>
</dbReference>
<dbReference type="Gene3D" id="1.20.1640.10">
    <property type="entry name" value="Multidrug efflux transporter AcrB transmembrane domain"/>
    <property type="match status" value="1"/>
</dbReference>
<comment type="similarity">
    <text evidence="9">Belongs to the SecD/SecF family. SecF subfamily.</text>
</comment>
<comment type="caution">
    <text evidence="11">The sequence shown here is derived from an EMBL/GenBank/DDBJ whole genome shotgun (WGS) entry which is preliminary data.</text>
</comment>
<dbReference type="GO" id="GO:0005886">
    <property type="term" value="C:plasma membrane"/>
    <property type="evidence" value="ECO:0007669"/>
    <property type="project" value="UniProtKB-SubCell"/>
</dbReference>
<dbReference type="InterPro" id="IPR022646">
    <property type="entry name" value="SecD/SecF_CS"/>
</dbReference>
<dbReference type="PRINTS" id="PR01755">
    <property type="entry name" value="SECFTRNLCASE"/>
</dbReference>
<protein>
    <recommendedName>
        <fullName evidence="9">Protein-export membrane protein SecF</fullName>
    </recommendedName>
</protein>
<dbReference type="InterPro" id="IPR022645">
    <property type="entry name" value="SecD/SecF_bac"/>
</dbReference>
<dbReference type="GO" id="GO:0006605">
    <property type="term" value="P:protein targeting"/>
    <property type="evidence" value="ECO:0007669"/>
    <property type="project" value="UniProtKB-UniRule"/>
</dbReference>
<dbReference type="EMBL" id="JACXWA010000050">
    <property type="protein sequence ID" value="MBD3870282.1"/>
    <property type="molecule type" value="Genomic_DNA"/>
</dbReference>
<keyword evidence="4 9" id="KW-0812">Transmembrane</keyword>
<feature type="transmembrane region" description="Helical" evidence="9">
    <location>
        <begin position="325"/>
        <end position="342"/>
    </location>
</feature>
<keyword evidence="2 9" id="KW-0813">Transport</keyword>
<dbReference type="NCBIfam" id="TIGR00916">
    <property type="entry name" value="2A0604s01"/>
    <property type="match status" value="1"/>
</dbReference>
<dbReference type="SUPFAM" id="SSF82866">
    <property type="entry name" value="Multidrug efflux transporter AcrB transmembrane domain"/>
    <property type="match status" value="1"/>
</dbReference>
<dbReference type="PANTHER" id="PTHR30081">
    <property type="entry name" value="PROTEIN-EXPORT MEMBRANE PROTEIN SEC"/>
    <property type="match status" value="1"/>
</dbReference>
<dbReference type="InterPro" id="IPR022813">
    <property type="entry name" value="SecD/SecF_arch_bac"/>
</dbReference>
<evidence type="ECO:0000256" key="2">
    <source>
        <dbReference type="ARBA" id="ARBA00022448"/>
    </source>
</evidence>
<proteinExistence type="inferred from homology"/>
<comment type="subcellular location">
    <subcellularLocation>
        <location evidence="1 9">Cell membrane</location>
        <topology evidence="1 9">Multi-pass membrane protein</topology>
    </subcellularLocation>
</comment>
<comment type="function">
    <text evidence="9">Part of the Sec protein translocase complex. Interacts with the SecYEG preprotein conducting channel. SecDF uses the proton motive force (PMF) to complete protein translocation after the ATP-dependent function of SecA.</text>
</comment>
<keyword evidence="3 9" id="KW-1003">Cell membrane</keyword>
<feature type="transmembrane region" description="Helical" evidence="9">
    <location>
        <begin position="245"/>
        <end position="266"/>
    </location>
</feature>
<dbReference type="Pfam" id="PF02355">
    <property type="entry name" value="SecD_SecF_C"/>
    <property type="match status" value="1"/>
</dbReference>
<evidence type="ECO:0000256" key="1">
    <source>
        <dbReference type="ARBA" id="ARBA00004651"/>
    </source>
</evidence>
<organism evidence="11 12">
    <name type="scientific">Candidatus Sulfomarinibacter kjeldsenii</name>
    <dbReference type="NCBI Taxonomy" id="2885994"/>
    <lineage>
        <taxon>Bacteria</taxon>
        <taxon>Pseudomonadati</taxon>
        <taxon>Acidobacteriota</taxon>
        <taxon>Thermoanaerobaculia</taxon>
        <taxon>Thermoanaerobaculales</taxon>
        <taxon>Candidatus Sulfomarinibacteraceae</taxon>
        <taxon>Candidatus Sulfomarinibacter</taxon>
    </lineage>
</organism>
<evidence type="ECO:0000256" key="7">
    <source>
        <dbReference type="ARBA" id="ARBA00023010"/>
    </source>
</evidence>
<feature type="transmembrane region" description="Helical" evidence="9">
    <location>
        <begin position="17"/>
        <end position="35"/>
    </location>
</feature>
<keyword evidence="6 9" id="KW-1133">Transmembrane helix</keyword>
<dbReference type="InterPro" id="IPR005665">
    <property type="entry name" value="SecF_bac"/>
</dbReference>
<dbReference type="HAMAP" id="MF_01464_B">
    <property type="entry name" value="SecF_B"/>
    <property type="match status" value="1"/>
</dbReference>
<keyword evidence="8 9" id="KW-0472">Membrane</keyword>
<gene>
    <name evidence="9 11" type="primary">secF</name>
    <name evidence="11" type="ORF">IFJ97_02845</name>
</gene>
<comment type="subunit">
    <text evidence="9">Forms a complex with SecD. Part of the essential Sec protein translocation apparatus which comprises SecA, SecYEG and auxiliary proteins SecDF. Other proteins may also be involved.</text>
</comment>
<evidence type="ECO:0000313" key="12">
    <source>
        <dbReference type="Proteomes" id="UP000598633"/>
    </source>
</evidence>
<dbReference type="AlphaFoldDB" id="A0A8J6XWR8"/>
<feature type="domain" description="Protein export membrane protein SecD/SecF C-terminal" evidence="10">
    <location>
        <begin position="201"/>
        <end position="376"/>
    </location>
</feature>
<dbReference type="GO" id="GO:0015450">
    <property type="term" value="F:protein-transporting ATPase activity"/>
    <property type="evidence" value="ECO:0007669"/>
    <property type="project" value="InterPro"/>
</dbReference>
<dbReference type="InterPro" id="IPR048634">
    <property type="entry name" value="SecD_SecF_C"/>
</dbReference>
<dbReference type="GO" id="GO:0065002">
    <property type="term" value="P:intracellular protein transmembrane transport"/>
    <property type="evidence" value="ECO:0007669"/>
    <property type="project" value="UniProtKB-UniRule"/>
</dbReference>
<evidence type="ECO:0000256" key="5">
    <source>
        <dbReference type="ARBA" id="ARBA00022927"/>
    </source>
</evidence>